<keyword evidence="4" id="KW-0378">Hydrolase</keyword>
<dbReference type="InterPro" id="IPR027417">
    <property type="entry name" value="P-loop_NTPase"/>
</dbReference>
<dbReference type="PANTHER" id="PTHR43119:SF1">
    <property type="entry name" value="ABC TRANSPORTER DOMAIN-CONTAINING PROTEIN"/>
    <property type="match status" value="1"/>
</dbReference>
<name>A0A5C3MB82_9AGAR</name>
<evidence type="ECO:0000313" key="5">
    <source>
        <dbReference type="Proteomes" id="UP000308652"/>
    </source>
</evidence>
<gene>
    <name evidence="4" type="ORF">BDQ12DRAFT_644327</name>
</gene>
<reference evidence="4 5" key="1">
    <citation type="journal article" date="2019" name="Nat. Ecol. Evol.">
        <title>Megaphylogeny resolves global patterns of mushroom evolution.</title>
        <authorList>
            <person name="Varga T."/>
            <person name="Krizsan K."/>
            <person name="Foldi C."/>
            <person name="Dima B."/>
            <person name="Sanchez-Garcia M."/>
            <person name="Sanchez-Ramirez S."/>
            <person name="Szollosi G.J."/>
            <person name="Szarkandi J.G."/>
            <person name="Papp V."/>
            <person name="Albert L."/>
            <person name="Andreopoulos W."/>
            <person name="Angelini C."/>
            <person name="Antonin V."/>
            <person name="Barry K.W."/>
            <person name="Bougher N.L."/>
            <person name="Buchanan P."/>
            <person name="Buyck B."/>
            <person name="Bense V."/>
            <person name="Catcheside P."/>
            <person name="Chovatia M."/>
            <person name="Cooper J."/>
            <person name="Damon W."/>
            <person name="Desjardin D."/>
            <person name="Finy P."/>
            <person name="Geml J."/>
            <person name="Haridas S."/>
            <person name="Hughes K."/>
            <person name="Justo A."/>
            <person name="Karasinski D."/>
            <person name="Kautmanova I."/>
            <person name="Kiss B."/>
            <person name="Kocsube S."/>
            <person name="Kotiranta H."/>
            <person name="LaButti K.M."/>
            <person name="Lechner B.E."/>
            <person name="Liimatainen K."/>
            <person name="Lipzen A."/>
            <person name="Lukacs Z."/>
            <person name="Mihaltcheva S."/>
            <person name="Morgado L.N."/>
            <person name="Niskanen T."/>
            <person name="Noordeloos M.E."/>
            <person name="Ohm R.A."/>
            <person name="Ortiz-Santana B."/>
            <person name="Ovrebo C."/>
            <person name="Racz N."/>
            <person name="Riley R."/>
            <person name="Savchenko A."/>
            <person name="Shiryaev A."/>
            <person name="Soop K."/>
            <person name="Spirin V."/>
            <person name="Szebenyi C."/>
            <person name="Tomsovsky M."/>
            <person name="Tulloss R.E."/>
            <person name="Uehling J."/>
            <person name="Grigoriev I.V."/>
            <person name="Vagvolgyi C."/>
            <person name="Papp T."/>
            <person name="Martin F.M."/>
            <person name="Miettinen O."/>
            <person name="Hibbett D.S."/>
            <person name="Nagy L.G."/>
        </authorList>
    </citation>
    <scope>NUCLEOTIDE SEQUENCE [LARGE SCALE GENOMIC DNA]</scope>
    <source>
        <strain evidence="4 5">CBS 166.37</strain>
    </source>
</reference>
<dbReference type="Gene3D" id="3.40.50.300">
    <property type="entry name" value="P-loop containing nucleotide triphosphate hydrolases"/>
    <property type="match status" value="1"/>
</dbReference>
<keyword evidence="2" id="KW-0067">ATP-binding</keyword>
<keyword evidence="1" id="KW-0547">Nucleotide-binding</keyword>
<dbReference type="STRING" id="68775.A0A5C3MB82"/>
<proteinExistence type="predicted"/>
<dbReference type="PROSITE" id="PS00211">
    <property type="entry name" value="ABC_TRANSPORTER_1"/>
    <property type="match status" value="1"/>
</dbReference>
<dbReference type="SMART" id="SM00382">
    <property type="entry name" value="AAA"/>
    <property type="match status" value="1"/>
</dbReference>
<dbReference type="InterPro" id="IPR003439">
    <property type="entry name" value="ABC_transporter-like_ATP-bd"/>
</dbReference>
<evidence type="ECO:0000259" key="3">
    <source>
        <dbReference type="PROSITE" id="PS50893"/>
    </source>
</evidence>
<sequence length="238" mass="25863">MPSTPLLELRNVSCSVEPGQPLFHDVNLSVNEGDILVLQGRSGCGKSTLLKCIAHLVLHDGETRYRGSTPQKQGIPSYRTRVLYVPQRPSLLPGTPRDFLKSISSLSAHKAASKTKPEAAAARAIERALEISSAWAIEGELWEREWSNLSGGEAQRIVLAVAVALNTAEVLLLDEPTSALDAESSSMVEKYLVNEIHSDSMLKALVWITHSEEQGRRVGTRFIQLCAGGCTEDPTPPV</sequence>
<protein>
    <submittedName>
        <fullName evidence="4">P-loop containing nucleoside triphosphate hydrolase protein</fullName>
    </submittedName>
</protein>
<dbReference type="GO" id="GO:0016887">
    <property type="term" value="F:ATP hydrolysis activity"/>
    <property type="evidence" value="ECO:0007669"/>
    <property type="project" value="InterPro"/>
</dbReference>
<dbReference type="Proteomes" id="UP000308652">
    <property type="component" value="Unassembled WGS sequence"/>
</dbReference>
<evidence type="ECO:0000313" key="4">
    <source>
        <dbReference type="EMBL" id="TFK42572.1"/>
    </source>
</evidence>
<dbReference type="OrthoDB" id="6593433at2759"/>
<dbReference type="GO" id="GO:0005524">
    <property type="term" value="F:ATP binding"/>
    <property type="evidence" value="ECO:0007669"/>
    <property type="project" value="UniProtKB-KW"/>
</dbReference>
<organism evidence="4 5">
    <name type="scientific">Crucibulum laeve</name>
    <dbReference type="NCBI Taxonomy" id="68775"/>
    <lineage>
        <taxon>Eukaryota</taxon>
        <taxon>Fungi</taxon>
        <taxon>Dikarya</taxon>
        <taxon>Basidiomycota</taxon>
        <taxon>Agaricomycotina</taxon>
        <taxon>Agaricomycetes</taxon>
        <taxon>Agaricomycetidae</taxon>
        <taxon>Agaricales</taxon>
        <taxon>Agaricineae</taxon>
        <taxon>Nidulariaceae</taxon>
        <taxon>Crucibulum</taxon>
    </lineage>
</organism>
<dbReference type="PROSITE" id="PS50893">
    <property type="entry name" value="ABC_TRANSPORTER_2"/>
    <property type="match status" value="1"/>
</dbReference>
<evidence type="ECO:0000256" key="1">
    <source>
        <dbReference type="ARBA" id="ARBA00022741"/>
    </source>
</evidence>
<evidence type="ECO:0000256" key="2">
    <source>
        <dbReference type="ARBA" id="ARBA00022840"/>
    </source>
</evidence>
<dbReference type="AlphaFoldDB" id="A0A5C3MB82"/>
<dbReference type="PANTHER" id="PTHR43119">
    <property type="entry name" value="ABC TRANSPORT PROTEIN ATP-BINDING COMPONENT-RELATED"/>
    <property type="match status" value="1"/>
</dbReference>
<accession>A0A5C3MB82</accession>
<feature type="domain" description="ABC transporter" evidence="3">
    <location>
        <begin position="7"/>
        <end position="238"/>
    </location>
</feature>
<dbReference type="EMBL" id="ML213592">
    <property type="protein sequence ID" value="TFK42572.1"/>
    <property type="molecule type" value="Genomic_DNA"/>
</dbReference>
<dbReference type="InterPro" id="IPR003593">
    <property type="entry name" value="AAA+_ATPase"/>
</dbReference>
<dbReference type="InterPro" id="IPR017871">
    <property type="entry name" value="ABC_transporter-like_CS"/>
</dbReference>
<dbReference type="SUPFAM" id="SSF52540">
    <property type="entry name" value="P-loop containing nucleoside triphosphate hydrolases"/>
    <property type="match status" value="1"/>
</dbReference>
<dbReference type="Pfam" id="PF00005">
    <property type="entry name" value="ABC_tran"/>
    <property type="match status" value="1"/>
</dbReference>
<keyword evidence="5" id="KW-1185">Reference proteome</keyword>